<dbReference type="PATRIC" id="fig|1184267.3.peg.1985"/>
<keyword evidence="2" id="KW-0378">Hydrolase</keyword>
<evidence type="ECO:0000259" key="5">
    <source>
        <dbReference type="PROSITE" id="PS51192"/>
    </source>
</evidence>
<dbReference type="InterPro" id="IPR042035">
    <property type="entry name" value="DEAH_win-hel_dom"/>
</dbReference>
<dbReference type="SMART" id="SM00487">
    <property type="entry name" value="DEXDc"/>
    <property type="match status" value="1"/>
</dbReference>
<evidence type="ECO:0000313" key="8">
    <source>
        <dbReference type="Proteomes" id="UP000012040"/>
    </source>
</evidence>
<dbReference type="EMBL" id="CP003537">
    <property type="protein sequence ID" value="AGH96176.1"/>
    <property type="molecule type" value="Genomic_DNA"/>
</dbReference>
<dbReference type="InterPro" id="IPR001650">
    <property type="entry name" value="Helicase_C-like"/>
</dbReference>
<gene>
    <name evidence="7" type="ORF">A11Q_1960</name>
</gene>
<evidence type="ECO:0000256" key="2">
    <source>
        <dbReference type="ARBA" id="ARBA00022801"/>
    </source>
</evidence>
<sequence length="808" mass="92198">MPKLDALPIDSYLETAALAFIKSANVILTAPPGSGKTSRTPAYLLKHFKKIIVLVPRRIAALSSAARICDENNWNLGEDVGYQVRFENKTQANTRLIFMTEGVFVKKLNDPKLWQDLELIIFDEFHERSSQLDLALGVCLEKQILEQSIKMLVMSATLNTEKLQSYLPESTLVEVESSPYPLQIVYSKKSQRLMCDYQFADQLIETLQSAVNTCKKDILIFLPGLAEIRFIARAIENKFSSLEVAILHGSTPLAEQKRILAPTAQRRIILSTNVAESSLTLPSIDGVIDSGLEKKAVTESKIGFKKLELTRISLFSAKQRAGRAARTGAGVCYRLWHELDERSMDEQIEPEILSSDLLTESLTLASIGIKDPDSFSWLDRPKKPFKKALEQLQSWELLDQNLDITSKGRLVQSCPLDIERALLFVELAVAGFQPEAATFLGFIESTNFDKQTEAIDLASLHLNDAGLRIANQLSRLFITLKESEFKTFKEQLIHTFFRYFPHRIAQLKDGVQAVSSLGRGIELSSYLVTPQVRYFLLLSGRDYTQAITKCDFAIGVTPEEFTRHSQQNVLTQTEILLDEERQQLYKIERKTAGNFVLSEGVKTFLKPTELKEHFADFLNQRFFELLEKNESFQKYHNKMNFLKKRSSDLGYNSNDFSFLEDLNEQLKSSVIDTVGSLEDFYQLNIYELLLFLTPDKIKSDLLQLPDYFKLPNSKTVPIDYLSEQAPKVSARIQEFFGLQKNPTLLKDRLRMTIELLAPNYRPAQVTSQLENFWKTSYLEIRKELKARYPKHAWPEDPSSYIAPIQNKK</sequence>
<keyword evidence="4" id="KW-0067">ATP-binding</keyword>
<dbReference type="SMART" id="SM00490">
    <property type="entry name" value="HELICc"/>
    <property type="match status" value="1"/>
</dbReference>
<dbReference type="GO" id="GO:0003676">
    <property type="term" value="F:nucleic acid binding"/>
    <property type="evidence" value="ECO:0007669"/>
    <property type="project" value="InterPro"/>
</dbReference>
<dbReference type="GO" id="GO:0005524">
    <property type="term" value="F:ATP binding"/>
    <property type="evidence" value="ECO:0007669"/>
    <property type="project" value="UniProtKB-KW"/>
</dbReference>
<dbReference type="RefSeq" id="WP_015470666.1">
    <property type="nucleotide sequence ID" value="NC_020813.1"/>
</dbReference>
<dbReference type="STRING" id="1184267.A11Q_1960"/>
<dbReference type="InterPro" id="IPR011545">
    <property type="entry name" value="DEAD/DEAH_box_helicase_dom"/>
</dbReference>
<feature type="domain" description="Helicase ATP-binding" evidence="5">
    <location>
        <begin position="17"/>
        <end position="176"/>
    </location>
</feature>
<evidence type="ECO:0000256" key="4">
    <source>
        <dbReference type="ARBA" id="ARBA00022840"/>
    </source>
</evidence>
<organism evidence="7 8">
    <name type="scientific">Pseudobdellovibrio exovorus JSS</name>
    <dbReference type="NCBI Taxonomy" id="1184267"/>
    <lineage>
        <taxon>Bacteria</taxon>
        <taxon>Pseudomonadati</taxon>
        <taxon>Bdellovibrionota</taxon>
        <taxon>Bdellovibrionia</taxon>
        <taxon>Bdellovibrionales</taxon>
        <taxon>Pseudobdellovibrionaceae</taxon>
        <taxon>Pseudobdellovibrio</taxon>
    </lineage>
</organism>
<keyword evidence="1" id="KW-0547">Nucleotide-binding</keyword>
<dbReference type="CDD" id="cd18791">
    <property type="entry name" value="SF2_C_RHA"/>
    <property type="match status" value="1"/>
</dbReference>
<dbReference type="SUPFAM" id="SSF52540">
    <property type="entry name" value="P-loop containing nucleoside triphosphate hydrolases"/>
    <property type="match status" value="1"/>
</dbReference>
<dbReference type="OrthoDB" id="5287222at2"/>
<evidence type="ECO:0000256" key="1">
    <source>
        <dbReference type="ARBA" id="ARBA00022741"/>
    </source>
</evidence>
<dbReference type="Pfam" id="PF00270">
    <property type="entry name" value="DEAD"/>
    <property type="match status" value="1"/>
</dbReference>
<proteinExistence type="predicted"/>
<dbReference type="Gene3D" id="3.40.50.300">
    <property type="entry name" value="P-loop containing nucleotide triphosphate hydrolases"/>
    <property type="match status" value="2"/>
</dbReference>
<evidence type="ECO:0000313" key="7">
    <source>
        <dbReference type="EMBL" id="AGH96176.1"/>
    </source>
</evidence>
<dbReference type="InterPro" id="IPR013689">
    <property type="entry name" value="RNA_helicase_ATP-dep_HrpB_C"/>
</dbReference>
<dbReference type="Gene3D" id="1.10.10.2130">
    <property type="entry name" value="DEAH helicase family, winged-helix domain"/>
    <property type="match status" value="1"/>
</dbReference>
<dbReference type="Proteomes" id="UP000012040">
    <property type="component" value="Chromosome"/>
</dbReference>
<dbReference type="HOGENOM" id="CLU_001832_5_6_7"/>
<dbReference type="CDD" id="cd17917">
    <property type="entry name" value="DEXHc_RHA-like"/>
    <property type="match status" value="1"/>
</dbReference>
<evidence type="ECO:0000256" key="3">
    <source>
        <dbReference type="ARBA" id="ARBA00022806"/>
    </source>
</evidence>
<dbReference type="GO" id="GO:0016787">
    <property type="term" value="F:hydrolase activity"/>
    <property type="evidence" value="ECO:0007669"/>
    <property type="project" value="UniProtKB-KW"/>
</dbReference>
<dbReference type="PROSITE" id="PS51192">
    <property type="entry name" value="HELICASE_ATP_BIND_1"/>
    <property type="match status" value="1"/>
</dbReference>
<dbReference type="Pfam" id="PF08482">
    <property type="entry name" value="HrpB_C"/>
    <property type="match status" value="1"/>
</dbReference>
<dbReference type="eggNOG" id="COG1643">
    <property type="taxonomic scope" value="Bacteria"/>
</dbReference>
<dbReference type="PROSITE" id="PS51194">
    <property type="entry name" value="HELICASE_CTER"/>
    <property type="match status" value="1"/>
</dbReference>
<keyword evidence="8" id="KW-1185">Reference proteome</keyword>
<dbReference type="PANTHER" id="PTHR43519">
    <property type="entry name" value="ATP-DEPENDENT RNA HELICASE HRPB"/>
    <property type="match status" value="1"/>
</dbReference>
<dbReference type="PIRSF" id="PIRSF005496">
    <property type="entry name" value="ATP_hel_hrpB"/>
    <property type="match status" value="1"/>
</dbReference>
<name>M4VDQ8_9BACT</name>
<keyword evidence="3 7" id="KW-0347">Helicase</keyword>
<dbReference type="PANTHER" id="PTHR43519:SF1">
    <property type="entry name" value="ATP-DEPENDENT RNA HELICASE HRPB"/>
    <property type="match status" value="1"/>
</dbReference>
<dbReference type="InterPro" id="IPR010225">
    <property type="entry name" value="HrpB"/>
</dbReference>
<dbReference type="AlphaFoldDB" id="M4VDQ8"/>
<dbReference type="Pfam" id="PF00271">
    <property type="entry name" value="Helicase_C"/>
    <property type="match status" value="1"/>
</dbReference>
<dbReference type="InterPro" id="IPR014001">
    <property type="entry name" value="Helicase_ATP-bd"/>
</dbReference>
<evidence type="ECO:0000259" key="6">
    <source>
        <dbReference type="PROSITE" id="PS51194"/>
    </source>
</evidence>
<feature type="domain" description="Helicase C-terminal" evidence="6">
    <location>
        <begin position="206"/>
        <end position="370"/>
    </location>
</feature>
<reference evidence="7 8" key="1">
    <citation type="journal article" date="2013" name="ISME J.">
        <title>By their genes ye shall know them: genomic signatures of predatory bacteria.</title>
        <authorList>
            <person name="Pasternak Z."/>
            <person name="Pietrokovski S."/>
            <person name="Rotem O."/>
            <person name="Gophna U."/>
            <person name="Lurie-Weinberger M.N."/>
            <person name="Jurkevitch E."/>
        </authorList>
    </citation>
    <scope>NUCLEOTIDE SEQUENCE [LARGE SCALE GENOMIC DNA]</scope>
    <source>
        <strain evidence="7 8">JSS</strain>
    </source>
</reference>
<dbReference type="KEGG" id="bex:A11Q_1960"/>
<dbReference type="InterPro" id="IPR027417">
    <property type="entry name" value="P-loop_NTPase"/>
</dbReference>
<accession>M4VDQ8</accession>
<protein>
    <submittedName>
        <fullName evidence="7">Helicase</fullName>
    </submittedName>
</protein>
<dbReference type="GO" id="GO:0004386">
    <property type="term" value="F:helicase activity"/>
    <property type="evidence" value="ECO:0007669"/>
    <property type="project" value="UniProtKB-KW"/>
</dbReference>